<dbReference type="PANTHER" id="PTHR21716">
    <property type="entry name" value="TRANSMEMBRANE PROTEIN"/>
    <property type="match status" value="1"/>
</dbReference>
<evidence type="ECO:0000256" key="1">
    <source>
        <dbReference type="ARBA" id="ARBA00004651"/>
    </source>
</evidence>
<comment type="similarity">
    <text evidence="2">Belongs to the autoinducer-2 exporter (AI-2E) (TC 2.A.86) family.</text>
</comment>
<evidence type="ECO:0000256" key="7">
    <source>
        <dbReference type="ARBA" id="ARBA00023136"/>
    </source>
</evidence>
<feature type="transmembrane region" description="Helical" evidence="8">
    <location>
        <begin position="28"/>
        <end position="48"/>
    </location>
</feature>
<keyword evidence="6 8" id="KW-1133">Transmembrane helix</keyword>
<keyword evidence="7 8" id="KW-0472">Membrane</keyword>
<dbReference type="GO" id="GO:0005886">
    <property type="term" value="C:plasma membrane"/>
    <property type="evidence" value="ECO:0007669"/>
    <property type="project" value="UniProtKB-SubCell"/>
</dbReference>
<evidence type="ECO:0000256" key="5">
    <source>
        <dbReference type="ARBA" id="ARBA00022692"/>
    </source>
</evidence>
<dbReference type="Proteomes" id="UP000076268">
    <property type="component" value="Unassembled WGS sequence"/>
</dbReference>
<reference evidence="9 10" key="1">
    <citation type="submission" date="2016-02" db="EMBL/GenBank/DDBJ databases">
        <title>Anaerosporomusa subterraneum gen. nov., sp. nov., a spore-forming obligate anaerobe isolated from saprolite.</title>
        <authorList>
            <person name="Choi J.K."/>
            <person name="Shah M."/>
            <person name="Yee N."/>
        </authorList>
    </citation>
    <scope>NUCLEOTIDE SEQUENCE [LARGE SCALE GENOMIC DNA]</scope>
    <source>
        <strain evidence="9 10">RU4</strain>
    </source>
</reference>
<sequence>MPLSRSGWLRLAAVLLLFYMLWQASAIFLPLLLATVLAFILHPLVRLFRKIRLWPRTRTLPIEVAILLAFLVAGVVISMVISYIFMPFVGEFNQFIVNLPKLVDQVKQLTFSLGASAQWANLPENVRLMIDNNLSNAAAYSLDIARRLINSIVGFAGQVVELIVVPVLAFYFLKDWPMMRDNFVKAFPAIAHKKTRMIVDEAGLVVGGYIHGQLLVSVAMGVLVFLGMLTLNVDYPLVLGLIAALTEAIPVIGPIIGAIPALLLALLDSPSLALKVLAFYLVIHQLENNVLVPNIMKHTLELHPVTVIISLLIGAHLSGVIGMIVAVPAVAILKVLYKHLWHYQES</sequence>
<evidence type="ECO:0008006" key="11">
    <source>
        <dbReference type="Google" id="ProtNLM"/>
    </source>
</evidence>
<evidence type="ECO:0000313" key="10">
    <source>
        <dbReference type="Proteomes" id="UP000076268"/>
    </source>
</evidence>
<dbReference type="EMBL" id="LSGP01000013">
    <property type="protein sequence ID" value="KYZ77560.1"/>
    <property type="molecule type" value="Genomic_DNA"/>
</dbReference>
<keyword evidence="10" id="KW-1185">Reference proteome</keyword>
<feature type="transmembrane region" description="Helical" evidence="8">
    <location>
        <begin position="202"/>
        <end position="229"/>
    </location>
</feature>
<dbReference type="STRING" id="1794912.AXX12_05495"/>
<feature type="transmembrane region" description="Helical" evidence="8">
    <location>
        <begin position="60"/>
        <end position="85"/>
    </location>
</feature>
<dbReference type="InterPro" id="IPR002549">
    <property type="entry name" value="AI-2E-like"/>
</dbReference>
<evidence type="ECO:0000256" key="6">
    <source>
        <dbReference type="ARBA" id="ARBA00022989"/>
    </source>
</evidence>
<name>A0A154BUS8_ANASB</name>
<gene>
    <name evidence="9" type="ORF">AXX12_05495</name>
</gene>
<organism evidence="9 10">
    <name type="scientific">Anaerosporomusa subterranea</name>
    <dbReference type="NCBI Taxonomy" id="1794912"/>
    <lineage>
        <taxon>Bacteria</taxon>
        <taxon>Bacillati</taxon>
        <taxon>Bacillota</taxon>
        <taxon>Negativicutes</taxon>
        <taxon>Acetonemataceae</taxon>
        <taxon>Anaerosporomusa</taxon>
    </lineage>
</organism>
<dbReference type="PANTHER" id="PTHR21716:SF53">
    <property type="entry name" value="PERMEASE PERM-RELATED"/>
    <property type="match status" value="1"/>
</dbReference>
<feature type="transmembrane region" description="Helical" evidence="8">
    <location>
        <begin position="303"/>
        <end position="336"/>
    </location>
</feature>
<keyword evidence="3" id="KW-0813">Transport</keyword>
<evidence type="ECO:0000313" key="9">
    <source>
        <dbReference type="EMBL" id="KYZ77560.1"/>
    </source>
</evidence>
<comment type="subcellular location">
    <subcellularLocation>
        <location evidence="1">Cell membrane</location>
        <topology evidence="1">Multi-pass membrane protein</topology>
    </subcellularLocation>
</comment>
<comment type="caution">
    <text evidence="9">The sequence shown here is derived from an EMBL/GenBank/DDBJ whole genome shotgun (WGS) entry which is preliminary data.</text>
</comment>
<protein>
    <recommendedName>
        <fullName evidence="11">Permease</fullName>
    </recommendedName>
</protein>
<keyword evidence="4" id="KW-1003">Cell membrane</keyword>
<keyword evidence="5 8" id="KW-0812">Transmembrane</keyword>
<dbReference type="AlphaFoldDB" id="A0A154BUS8"/>
<feature type="transmembrane region" description="Helical" evidence="8">
    <location>
        <begin position="235"/>
        <end position="256"/>
    </location>
</feature>
<dbReference type="GO" id="GO:0055085">
    <property type="term" value="P:transmembrane transport"/>
    <property type="evidence" value="ECO:0007669"/>
    <property type="project" value="TreeGrafter"/>
</dbReference>
<dbReference type="RefSeq" id="WP_066240122.1">
    <property type="nucleotide sequence ID" value="NZ_LSGP01000013.1"/>
</dbReference>
<evidence type="ECO:0000256" key="2">
    <source>
        <dbReference type="ARBA" id="ARBA00009773"/>
    </source>
</evidence>
<dbReference type="Pfam" id="PF01594">
    <property type="entry name" value="AI-2E_transport"/>
    <property type="match status" value="1"/>
</dbReference>
<accession>A0A154BUS8</accession>
<evidence type="ECO:0000256" key="8">
    <source>
        <dbReference type="SAM" id="Phobius"/>
    </source>
</evidence>
<evidence type="ECO:0000256" key="4">
    <source>
        <dbReference type="ARBA" id="ARBA00022475"/>
    </source>
</evidence>
<feature type="transmembrane region" description="Helical" evidence="8">
    <location>
        <begin position="263"/>
        <end position="283"/>
    </location>
</feature>
<feature type="transmembrane region" description="Helical" evidence="8">
    <location>
        <begin position="152"/>
        <end position="173"/>
    </location>
</feature>
<dbReference type="OrthoDB" id="9793390at2"/>
<proteinExistence type="inferred from homology"/>
<evidence type="ECO:0000256" key="3">
    <source>
        <dbReference type="ARBA" id="ARBA00022448"/>
    </source>
</evidence>